<name>A0ABQ8C4Y3_BRANA</name>
<accession>A0ABQ8C4Y3</accession>
<evidence type="ECO:0000256" key="5">
    <source>
        <dbReference type="ARBA" id="ARBA00022723"/>
    </source>
</evidence>
<evidence type="ECO:0000256" key="18">
    <source>
        <dbReference type="SAM" id="Phobius"/>
    </source>
</evidence>
<dbReference type="Proteomes" id="UP000824890">
    <property type="component" value="Unassembled WGS sequence"/>
</dbReference>
<dbReference type="SUPFAM" id="SSF57850">
    <property type="entry name" value="RING/U-box"/>
    <property type="match status" value="1"/>
</dbReference>
<proteinExistence type="predicted"/>
<dbReference type="Pfam" id="PF13639">
    <property type="entry name" value="zf-RING_2"/>
    <property type="match status" value="1"/>
</dbReference>
<dbReference type="SUPFAM" id="SSF52025">
    <property type="entry name" value="PA domain"/>
    <property type="match status" value="1"/>
</dbReference>
<keyword evidence="8" id="KW-0862">Zinc</keyword>
<keyword evidence="10 18" id="KW-1133">Transmembrane helix</keyword>
<evidence type="ECO:0000256" key="14">
    <source>
        <dbReference type="ARBA" id="ARBA00037813"/>
    </source>
</evidence>
<evidence type="ECO:0000259" key="19">
    <source>
        <dbReference type="PROSITE" id="PS50089"/>
    </source>
</evidence>
<dbReference type="Pfam" id="PF02225">
    <property type="entry name" value="PA"/>
    <property type="match status" value="1"/>
</dbReference>
<evidence type="ECO:0000256" key="3">
    <source>
        <dbReference type="ARBA" id="ARBA00022554"/>
    </source>
</evidence>
<dbReference type="SMART" id="SM00184">
    <property type="entry name" value="RING"/>
    <property type="match status" value="1"/>
</dbReference>
<evidence type="ECO:0000313" key="20">
    <source>
        <dbReference type="EMBL" id="KAH0911678.1"/>
    </source>
</evidence>
<feature type="non-terminal residue" evidence="20">
    <location>
        <position position="1"/>
    </location>
</feature>
<dbReference type="EMBL" id="JAGKQM010000009">
    <property type="protein sequence ID" value="KAH0911678.1"/>
    <property type="molecule type" value="Genomic_DNA"/>
</dbReference>
<keyword evidence="5" id="KW-0479">Metal-binding</keyword>
<keyword evidence="6" id="KW-0732">Signal</keyword>
<evidence type="ECO:0000256" key="1">
    <source>
        <dbReference type="ARBA" id="ARBA00004558"/>
    </source>
</evidence>
<keyword evidence="21" id="KW-1185">Reference proteome</keyword>
<evidence type="ECO:0000256" key="7">
    <source>
        <dbReference type="ARBA" id="ARBA00022771"/>
    </source>
</evidence>
<dbReference type="InterPro" id="IPR046450">
    <property type="entry name" value="PA_dom_sf"/>
</dbReference>
<keyword evidence="3" id="KW-0926">Vacuole</keyword>
<feature type="transmembrane region" description="Helical" evidence="18">
    <location>
        <begin position="175"/>
        <end position="200"/>
    </location>
</feature>
<evidence type="ECO:0000256" key="17">
    <source>
        <dbReference type="SAM" id="MobiDB-lite"/>
    </source>
</evidence>
<dbReference type="InterPro" id="IPR013083">
    <property type="entry name" value="Znf_RING/FYVE/PHD"/>
</dbReference>
<dbReference type="Gene3D" id="3.30.40.10">
    <property type="entry name" value="Zinc/RING finger domain, C3HC4 (zinc finger)"/>
    <property type="match status" value="1"/>
</dbReference>
<evidence type="ECO:0000256" key="2">
    <source>
        <dbReference type="ARBA" id="ARBA00022448"/>
    </source>
</evidence>
<dbReference type="InterPro" id="IPR003137">
    <property type="entry name" value="PA_domain"/>
</dbReference>
<sequence length="436" mass="47227">PSNRVVEGKQTMNLVALVLLILHIFILSCVDAGTVVLMNSNITQSFEDMEGYFSPSEEATVETGVLYVADPLDACQKLRNKPKQSTNGTFPFALIVKGGCSFEHKVRNAQGTGFKAAIVHDDVDRDFLLAMEGEEYGINIQAVFVTKAAGETLKKYAGMAETRVMLVPSLEDSGLSLLATTALVVSLGMFVVLTTCIYICRRCTSPITSQFHGMSSRTVKAMPSATFTSVRGYTTTALSCAICLEDYSVGEKLRVLPCCHKFHATCVDVWLTSWRTFCPVCKQDARISTDEPSASESTPLLAGSSLVHIDPPPVGSSLLPTTSSYSQLSFRSSPSHESWPSPINVSHISADFRQQAASPLRSSSQRSYIACIGSLDSPFYSNIASLNEMMLPYQTSPSNASPGFVQSIRHQFNSSLSRESEGSSSHFASAHSPEEC</sequence>
<keyword evidence="12" id="KW-1015">Disulfide bond</keyword>
<dbReference type="PROSITE" id="PS50089">
    <property type="entry name" value="ZF_RING_2"/>
    <property type="match status" value="1"/>
</dbReference>
<keyword evidence="13" id="KW-0325">Glycoprotein</keyword>
<keyword evidence="7 16" id="KW-0863">Zinc-finger</keyword>
<evidence type="ECO:0000256" key="8">
    <source>
        <dbReference type="ARBA" id="ARBA00022833"/>
    </source>
</evidence>
<evidence type="ECO:0000256" key="6">
    <source>
        <dbReference type="ARBA" id="ARBA00022729"/>
    </source>
</evidence>
<dbReference type="PANTHER" id="PTHR47168">
    <property type="entry name" value="RING ZINC FINGER DOMAIN SUPERFAMILY PROTEIN-RELATED"/>
    <property type="match status" value="1"/>
</dbReference>
<comment type="caution">
    <text evidence="20">The sequence shown here is derived from an EMBL/GenBank/DDBJ whole genome shotgun (WGS) entry which is preliminary data.</text>
</comment>
<dbReference type="Gene3D" id="3.50.30.30">
    <property type="match status" value="1"/>
</dbReference>
<evidence type="ECO:0000256" key="13">
    <source>
        <dbReference type="ARBA" id="ARBA00023180"/>
    </source>
</evidence>
<evidence type="ECO:0000313" key="21">
    <source>
        <dbReference type="Proteomes" id="UP000824890"/>
    </source>
</evidence>
<feature type="domain" description="RING-type" evidence="19">
    <location>
        <begin position="240"/>
        <end position="282"/>
    </location>
</feature>
<evidence type="ECO:0000256" key="4">
    <source>
        <dbReference type="ARBA" id="ARBA00022692"/>
    </source>
</evidence>
<reference evidence="20 21" key="1">
    <citation type="submission" date="2021-05" db="EMBL/GenBank/DDBJ databases">
        <title>Genome Assembly of Synthetic Allotetraploid Brassica napus Reveals Homoeologous Exchanges between Subgenomes.</title>
        <authorList>
            <person name="Davis J.T."/>
        </authorList>
    </citation>
    <scope>NUCLEOTIDE SEQUENCE [LARGE SCALE GENOMIC DNA]</scope>
    <source>
        <strain evidence="21">cv. Da-Ae</strain>
        <tissue evidence="20">Seedling</tissue>
    </source>
</reference>
<organism evidence="20 21">
    <name type="scientific">Brassica napus</name>
    <name type="common">Rape</name>
    <dbReference type="NCBI Taxonomy" id="3708"/>
    <lineage>
        <taxon>Eukaryota</taxon>
        <taxon>Viridiplantae</taxon>
        <taxon>Streptophyta</taxon>
        <taxon>Embryophyta</taxon>
        <taxon>Tracheophyta</taxon>
        <taxon>Spermatophyta</taxon>
        <taxon>Magnoliopsida</taxon>
        <taxon>eudicotyledons</taxon>
        <taxon>Gunneridae</taxon>
        <taxon>Pentapetalae</taxon>
        <taxon>rosids</taxon>
        <taxon>malvids</taxon>
        <taxon>Brassicales</taxon>
        <taxon>Brassicaceae</taxon>
        <taxon>Brassiceae</taxon>
        <taxon>Brassica</taxon>
    </lineage>
</organism>
<evidence type="ECO:0000256" key="12">
    <source>
        <dbReference type="ARBA" id="ARBA00023157"/>
    </source>
</evidence>
<keyword evidence="9" id="KW-0653">Protein transport</keyword>
<keyword evidence="2" id="KW-0813">Transport</keyword>
<dbReference type="InterPro" id="IPR051653">
    <property type="entry name" value="E3_ligase_sorting_rcpt"/>
</dbReference>
<evidence type="ECO:0000256" key="11">
    <source>
        <dbReference type="ARBA" id="ARBA00023136"/>
    </source>
</evidence>
<evidence type="ECO:0000256" key="9">
    <source>
        <dbReference type="ARBA" id="ARBA00022927"/>
    </source>
</evidence>
<keyword evidence="4 18" id="KW-0812">Transmembrane</keyword>
<comment type="subcellular location">
    <subcellularLocation>
        <location evidence="15">Endomembrane system</location>
        <topology evidence="15">Single-pass type I membrane protein</topology>
    </subcellularLocation>
    <subcellularLocation>
        <location evidence="1">Protein storage vacuole</location>
    </subcellularLocation>
    <subcellularLocation>
        <location evidence="14">Vacuole membrane</location>
    </subcellularLocation>
</comment>
<evidence type="ECO:0000256" key="16">
    <source>
        <dbReference type="PROSITE-ProRule" id="PRU00175"/>
    </source>
</evidence>
<dbReference type="InterPro" id="IPR044744">
    <property type="entry name" value="ZNRF4/RNF13/RNF167_PA"/>
</dbReference>
<feature type="region of interest" description="Disordered" evidence="17">
    <location>
        <begin position="415"/>
        <end position="436"/>
    </location>
</feature>
<protein>
    <recommendedName>
        <fullName evidence="19">RING-type domain-containing protein</fullName>
    </recommendedName>
</protein>
<evidence type="ECO:0000256" key="15">
    <source>
        <dbReference type="ARBA" id="ARBA00046288"/>
    </source>
</evidence>
<keyword evidence="11 18" id="KW-0472">Membrane</keyword>
<evidence type="ECO:0000256" key="10">
    <source>
        <dbReference type="ARBA" id="ARBA00022989"/>
    </source>
</evidence>
<gene>
    <name evidence="20" type="ORF">HID58_034999</name>
</gene>
<dbReference type="CDD" id="cd02123">
    <property type="entry name" value="PA_C_RZF_like"/>
    <property type="match status" value="1"/>
</dbReference>
<dbReference type="PANTHER" id="PTHR47168:SF5">
    <property type="entry name" value="RING-TYPE DOMAIN-CONTAINING PROTEIN"/>
    <property type="match status" value="1"/>
</dbReference>
<dbReference type="InterPro" id="IPR001841">
    <property type="entry name" value="Znf_RING"/>
</dbReference>